<organism evidence="8 9">
    <name type="scientific">Spirochaeta isovalerica</name>
    <dbReference type="NCBI Taxonomy" id="150"/>
    <lineage>
        <taxon>Bacteria</taxon>
        <taxon>Pseudomonadati</taxon>
        <taxon>Spirochaetota</taxon>
        <taxon>Spirochaetia</taxon>
        <taxon>Spirochaetales</taxon>
        <taxon>Spirochaetaceae</taxon>
        <taxon>Spirochaeta</taxon>
    </lineage>
</organism>
<evidence type="ECO:0000256" key="4">
    <source>
        <dbReference type="ARBA" id="ARBA00022679"/>
    </source>
</evidence>
<comment type="catalytic activity">
    <reaction evidence="6">
        <text>cytidine(1402) in 16S rRNA + S-adenosyl-L-methionine = 2'-O-methylcytidine(1402) in 16S rRNA + S-adenosyl-L-homocysteine + H(+)</text>
        <dbReference type="Rhea" id="RHEA:42924"/>
        <dbReference type="Rhea" id="RHEA-COMP:10285"/>
        <dbReference type="Rhea" id="RHEA-COMP:10286"/>
        <dbReference type="ChEBI" id="CHEBI:15378"/>
        <dbReference type="ChEBI" id="CHEBI:57856"/>
        <dbReference type="ChEBI" id="CHEBI:59789"/>
        <dbReference type="ChEBI" id="CHEBI:74495"/>
        <dbReference type="ChEBI" id="CHEBI:82748"/>
        <dbReference type="EC" id="2.1.1.198"/>
    </reaction>
</comment>
<evidence type="ECO:0000313" key="9">
    <source>
        <dbReference type="Proteomes" id="UP000587760"/>
    </source>
</evidence>
<comment type="caution">
    <text evidence="8">The sequence shown here is derived from an EMBL/GenBank/DDBJ whole genome shotgun (WGS) entry which is preliminary data.</text>
</comment>
<dbReference type="Pfam" id="PF00590">
    <property type="entry name" value="TP_methylase"/>
    <property type="match status" value="1"/>
</dbReference>
<protein>
    <recommendedName>
        <fullName evidence="6">Ribosomal RNA small subunit methyltransferase I</fullName>
        <ecNumber evidence="6">2.1.1.198</ecNumber>
    </recommendedName>
    <alternativeName>
        <fullName evidence="6">16S rRNA 2'-O-ribose C1402 methyltransferase</fullName>
    </alternativeName>
    <alternativeName>
        <fullName evidence="6">rRNA (cytidine-2'-O-)-methyltransferase RsmI</fullName>
    </alternativeName>
</protein>
<gene>
    <name evidence="6" type="primary">rsmI</name>
    <name evidence="8" type="ORF">HNR50_004293</name>
</gene>
<dbReference type="PANTHER" id="PTHR46111:SF1">
    <property type="entry name" value="RIBOSOMAL RNA SMALL SUBUNIT METHYLTRANSFERASE I"/>
    <property type="match status" value="1"/>
</dbReference>
<dbReference type="Proteomes" id="UP000587760">
    <property type="component" value="Unassembled WGS sequence"/>
</dbReference>
<evidence type="ECO:0000256" key="6">
    <source>
        <dbReference type="HAMAP-Rule" id="MF_01877"/>
    </source>
</evidence>
<dbReference type="PROSITE" id="PS01296">
    <property type="entry name" value="RSMI"/>
    <property type="match status" value="1"/>
</dbReference>
<dbReference type="GO" id="GO:0005737">
    <property type="term" value="C:cytoplasm"/>
    <property type="evidence" value="ECO:0007669"/>
    <property type="project" value="UniProtKB-SubCell"/>
</dbReference>
<dbReference type="HAMAP" id="MF_01877">
    <property type="entry name" value="16SrRNA_methyltr_I"/>
    <property type="match status" value="1"/>
</dbReference>
<comment type="function">
    <text evidence="6">Catalyzes the 2'-O-methylation of the ribose of cytidine 1402 (C1402) in 16S rRNA.</text>
</comment>
<evidence type="ECO:0000256" key="3">
    <source>
        <dbReference type="ARBA" id="ARBA00022603"/>
    </source>
</evidence>
<dbReference type="InterPro" id="IPR018063">
    <property type="entry name" value="SAM_MeTrfase_RsmI_CS"/>
</dbReference>
<dbReference type="EMBL" id="JACHGJ010000014">
    <property type="protein sequence ID" value="MBB6482592.1"/>
    <property type="molecule type" value="Genomic_DNA"/>
</dbReference>
<keyword evidence="3 6" id="KW-0489">Methyltransferase</keyword>
<accession>A0A841RJX7</accession>
<keyword evidence="1 6" id="KW-0963">Cytoplasm</keyword>
<evidence type="ECO:0000256" key="5">
    <source>
        <dbReference type="ARBA" id="ARBA00022691"/>
    </source>
</evidence>
<dbReference type="PIRSF" id="PIRSF005917">
    <property type="entry name" value="MTase_YraL"/>
    <property type="match status" value="1"/>
</dbReference>
<evidence type="ECO:0000256" key="1">
    <source>
        <dbReference type="ARBA" id="ARBA00022490"/>
    </source>
</evidence>
<dbReference type="InterPro" id="IPR000878">
    <property type="entry name" value="4pyrrol_Mease"/>
</dbReference>
<evidence type="ECO:0000256" key="2">
    <source>
        <dbReference type="ARBA" id="ARBA00022552"/>
    </source>
</evidence>
<proteinExistence type="inferred from homology"/>
<dbReference type="Gene3D" id="3.30.950.10">
    <property type="entry name" value="Methyltransferase, Cobalt-precorrin-4 Transmethylase, Domain 2"/>
    <property type="match status" value="1"/>
</dbReference>
<comment type="similarity">
    <text evidence="6">Belongs to the methyltransferase superfamily. RsmI family.</text>
</comment>
<dbReference type="Gene3D" id="3.40.1010.10">
    <property type="entry name" value="Cobalt-precorrin-4 Transmethylase, Domain 1"/>
    <property type="match status" value="1"/>
</dbReference>
<dbReference type="PANTHER" id="PTHR46111">
    <property type="entry name" value="RIBOSOMAL RNA SMALL SUBUNIT METHYLTRANSFERASE I"/>
    <property type="match status" value="1"/>
</dbReference>
<dbReference type="GO" id="GO:0070677">
    <property type="term" value="F:rRNA (cytosine-2'-O-)-methyltransferase activity"/>
    <property type="evidence" value="ECO:0007669"/>
    <property type="project" value="UniProtKB-UniRule"/>
</dbReference>
<dbReference type="EC" id="2.1.1.198" evidence="6"/>
<evidence type="ECO:0000313" key="8">
    <source>
        <dbReference type="EMBL" id="MBB6482592.1"/>
    </source>
</evidence>
<dbReference type="InterPro" id="IPR014776">
    <property type="entry name" value="4pyrrole_Mease_sub2"/>
</dbReference>
<dbReference type="SUPFAM" id="SSF53790">
    <property type="entry name" value="Tetrapyrrole methylase"/>
    <property type="match status" value="1"/>
</dbReference>
<dbReference type="RefSeq" id="WP_184748829.1">
    <property type="nucleotide sequence ID" value="NZ_JACHGJ010000014.1"/>
</dbReference>
<sequence>MGDLYIVATPIGNLEDVTYRAVEILKNVDVIACEDTRLSKKLLSHYGIAKHTISCRARNEVQSSAGIIKLLDEGKDVAYVSDAGTPGISDPGSILVRAARDAGFRTIPVPGPSAQTALASIGGYKGKSVLFEGFLPQKSGKRKKRLRELLDREEAFVVYESPFRIEKLMGELTELEPERTALIGREMTKIHEQYVEGTTKSLLEMLGKEVTIKGEFAILVSGK</sequence>
<feature type="domain" description="Tetrapyrrole methylase" evidence="7">
    <location>
        <begin position="4"/>
        <end position="202"/>
    </location>
</feature>
<dbReference type="AlphaFoldDB" id="A0A841RJX7"/>
<keyword evidence="2 6" id="KW-0698">rRNA processing</keyword>
<dbReference type="InterPro" id="IPR008189">
    <property type="entry name" value="rRNA_ssu_MeTfrase_I"/>
</dbReference>
<comment type="subcellular location">
    <subcellularLocation>
        <location evidence="6">Cytoplasm</location>
    </subcellularLocation>
</comment>
<dbReference type="InterPro" id="IPR014777">
    <property type="entry name" value="4pyrrole_Mease_sub1"/>
</dbReference>
<keyword evidence="9" id="KW-1185">Reference proteome</keyword>
<keyword evidence="4 6" id="KW-0808">Transferase</keyword>
<reference evidence="8 9" key="1">
    <citation type="submission" date="2020-08" db="EMBL/GenBank/DDBJ databases">
        <title>Genomic Encyclopedia of Type Strains, Phase IV (KMG-IV): sequencing the most valuable type-strain genomes for metagenomic binning, comparative biology and taxonomic classification.</title>
        <authorList>
            <person name="Goeker M."/>
        </authorList>
    </citation>
    <scope>NUCLEOTIDE SEQUENCE [LARGE SCALE GENOMIC DNA]</scope>
    <source>
        <strain evidence="8 9">DSM 2461</strain>
    </source>
</reference>
<keyword evidence="5 6" id="KW-0949">S-adenosyl-L-methionine</keyword>
<dbReference type="FunFam" id="3.40.1010.10:FF:000007">
    <property type="entry name" value="Ribosomal RNA small subunit methyltransferase I"/>
    <property type="match status" value="1"/>
</dbReference>
<dbReference type="CDD" id="cd11648">
    <property type="entry name" value="RsmI"/>
    <property type="match status" value="1"/>
</dbReference>
<name>A0A841RJX7_9SPIO</name>
<evidence type="ECO:0000259" key="7">
    <source>
        <dbReference type="Pfam" id="PF00590"/>
    </source>
</evidence>
<dbReference type="InterPro" id="IPR035996">
    <property type="entry name" value="4pyrrol_Methylase_sf"/>
</dbReference>
<dbReference type="NCBIfam" id="TIGR00096">
    <property type="entry name" value="16S rRNA (cytidine(1402)-2'-O)-methyltransferase"/>
    <property type="match status" value="1"/>
</dbReference>